<dbReference type="EC" id="2.7.11.1" evidence="1"/>
<dbReference type="Gene3D" id="1.10.510.10">
    <property type="entry name" value="Transferase(Phosphotransferase) domain 1"/>
    <property type="match status" value="1"/>
</dbReference>
<evidence type="ECO:0000259" key="11">
    <source>
        <dbReference type="PROSITE" id="PS50011"/>
    </source>
</evidence>
<keyword evidence="6 9" id="KW-0067">ATP-binding</keyword>
<comment type="catalytic activity">
    <reaction evidence="7">
        <text>L-threonyl-[protein] + ATP = O-phospho-L-threonyl-[protein] + ADP + H(+)</text>
        <dbReference type="Rhea" id="RHEA:46608"/>
        <dbReference type="Rhea" id="RHEA-COMP:11060"/>
        <dbReference type="Rhea" id="RHEA-COMP:11605"/>
        <dbReference type="ChEBI" id="CHEBI:15378"/>
        <dbReference type="ChEBI" id="CHEBI:30013"/>
        <dbReference type="ChEBI" id="CHEBI:30616"/>
        <dbReference type="ChEBI" id="CHEBI:61977"/>
        <dbReference type="ChEBI" id="CHEBI:456216"/>
        <dbReference type="EC" id="2.7.11.1"/>
    </reaction>
</comment>
<dbReference type="RefSeq" id="WP_129259695.1">
    <property type="nucleotide sequence ID" value="NZ_SDKC01000002.1"/>
</dbReference>
<keyword evidence="3" id="KW-0808">Transferase</keyword>
<sequence>MLKIGSLLGDRYRVLHDVGRGGSGHVYLVLNERAGKQWAAKEIPKKGEGKQGAYKNGLIADAEMLKKLHHPNIPSIVDVLEENDMYYILMDYVEGVTLKEVILTQGPQSQEDVVKWALQLCDVFIYLHSLTPKIIYRDTKPANIMLKPNGDIALIDFGSAREYKPNQENDTTALGSRGYAAPEQYEGVLGQTDERTDIYNLGVTMYHLLTGHNPGQPPYDIYPIRHWNASLSSGLEQIILTCTQANPQKRYQNASDLKYALEHYRELDEDRKQAKKKKMTTGVIFLAIGLFFLLGSLFVNREAVRKRNSGYEMMIRNAQLATSDEKQIEMYEQAINLQPERLEAYQEVLEKVFLKDDVLGKEEADALTKILNTYGNGKTMNEQVLQTRPEYDIFSYEAGIAYYYYYEGTGNKAMSHSWLETAAESKNLSKEQKERAKRLAKIAGYYNQLGKANLAGDTVVSYADYWNDLDALTQDDIVAIDNAKTACVTYQELSYQIRMHAIDFKKAGIEKQQLLEKMDEITTHLANDFTIQDQETYQSIIDAIQTNMDGATESIKIAYEGQEG</sequence>
<keyword evidence="2 12" id="KW-0723">Serine/threonine-protein kinase</keyword>
<evidence type="ECO:0000256" key="10">
    <source>
        <dbReference type="SAM" id="Phobius"/>
    </source>
</evidence>
<comment type="caution">
    <text evidence="12">The sequence shown here is derived from an EMBL/GenBank/DDBJ whole genome shotgun (WGS) entry which is preliminary data.</text>
</comment>
<dbReference type="AlphaFoldDB" id="A0A4Q1RDG2"/>
<dbReference type="Proteomes" id="UP000290106">
    <property type="component" value="Unassembled WGS sequence"/>
</dbReference>
<dbReference type="OrthoDB" id="9788659at2"/>
<evidence type="ECO:0000256" key="8">
    <source>
        <dbReference type="ARBA" id="ARBA00048679"/>
    </source>
</evidence>
<dbReference type="GO" id="GO:0004674">
    <property type="term" value="F:protein serine/threonine kinase activity"/>
    <property type="evidence" value="ECO:0007669"/>
    <property type="project" value="UniProtKB-KW"/>
</dbReference>
<dbReference type="PANTHER" id="PTHR24363:SF0">
    <property type="entry name" value="SERINE_THREONINE KINASE LIKE DOMAIN CONTAINING 1"/>
    <property type="match status" value="1"/>
</dbReference>
<keyword evidence="4 9" id="KW-0547">Nucleotide-binding</keyword>
<dbReference type="InterPro" id="IPR011009">
    <property type="entry name" value="Kinase-like_dom_sf"/>
</dbReference>
<dbReference type="InterPro" id="IPR000719">
    <property type="entry name" value="Prot_kinase_dom"/>
</dbReference>
<feature type="transmembrane region" description="Helical" evidence="10">
    <location>
        <begin position="281"/>
        <end position="299"/>
    </location>
</feature>
<keyword evidence="10" id="KW-0812">Transmembrane</keyword>
<protein>
    <recommendedName>
        <fullName evidence="1">non-specific serine/threonine protein kinase</fullName>
        <ecNumber evidence="1">2.7.11.1</ecNumber>
    </recommendedName>
</protein>
<keyword evidence="10" id="KW-0472">Membrane</keyword>
<evidence type="ECO:0000256" key="3">
    <source>
        <dbReference type="ARBA" id="ARBA00022679"/>
    </source>
</evidence>
<evidence type="ECO:0000256" key="7">
    <source>
        <dbReference type="ARBA" id="ARBA00047899"/>
    </source>
</evidence>
<keyword evidence="13" id="KW-1185">Reference proteome</keyword>
<dbReference type="Pfam" id="PF00069">
    <property type="entry name" value="Pkinase"/>
    <property type="match status" value="1"/>
</dbReference>
<gene>
    <name evidence="12" type="ORF">ETP43_16505</name>
</gene>
<dbReference type="InterPro" id="IPR017441">
    <property type="entry name" value="Protein_kinase_ATP_BS"/>
</dbReference>
<dbReference type="CDD" id="cd14014">
    <property type="entry name" value="STKc_PknB_like"/>
    <property type="match status" value="1"/>
</dbReference>
<dbReference type="PROSITE" id="PS00107">
    <property type="entry name" value="PROTEIN_KINASE_ATP"/>
    <property type="match status" value="1"/>
</dbReference>
<dbReference type="SUPFAM" id="SSF56112">
    <property type="entry name" value="Protein kinase-like (PK-like)"/>
    <property type="match status" value="1"/>
</dbReference>
<keyword evidence="5 12" id="KW-0418">Kinase</keyword>
<keyword evidence="10" id="KW-1133">Transmembrane helix</keyword>
<dbReference type="EMBL" id="SDKC01000002">
    <property type="protein sequence ID" value="RXS72579.1"/>
    <property type="molecule type" value="Genomic_DNA"/>
</dbReference>
<accession>A0A4Q1RDG2</accession>
<dbReference type="Gene3D" id="3.30.200.20">
    <property type="entry name" value="Phosphorylase Kinase, domain 1"/>
    <property type="match status" value="1"/>
</dbReference>
<feature type="domain" description="Protein kinase" evidence="11">
    <location>
        <begin position="12"/>
        <end position="262"/>
    </location>
</feature>
<reference evidence="12 13" key="1">
    <citation type="submission" date="2019-01" db="EMBL/GenBank/DDBJ databases">
        <title>Blautia sp. nov. KGMB01111 isolated human feces.</title>
        <authorList>
            <person name="Park J.-E."/>
            <person name="Kim J.-S."/>
            <person name="Park S.-H."/>
        </authorList>
    </citation>
    <scope>NUCLEOTIDE SEQUENCE [LARGE SCALE GENOMIC DNA]</scope>
    <source>
        <strain evidence="12 13">KGMB01111</strain>
    </source>
</reference>
<evidence type="ECO:0000256" key="6">
    <source>
        <dbReference type="ARBA" id="ARBA00022840"/>
    </source>
</evidence>
<evidence type="ECO:0000256" key="2">
    <source>
        <dbReference type="ARBA" id="ARBA00022527"/>
    </source>
</evidence>
<organism evidence="12 13">
    <name type="scientific">Blautia faecicola</name>
    <dbReference type="NCBI Taxonomy" id="2509240"/>
    <lineage>
        <taxon>Bacteria</taxon>
        <taxon>Bacillati</taxon>
        <taxon>Bacillota</taxon>
        <taxon>Clostridia</taxon>
        <taxon>Lachnospirales</taxon>
        <taxon>Lachnospiraceae</taxon>
        <taxon>Blautia</taxon>
    </lineage>
</organism>
<dbReference type="PANTHER" id="PTHR24363">
    <property type="entry name" value="SERINE/THREONINE PROTEIN KINASE"/>
    <property type="match status" value="1"/>
</dbReference>
<dbReference type="GO" id="GO:0005524">
    <property type="term" value="F:ATP binding"/>
    <property type="evidence" value="ECO:0007669"/>
    <property type="project" value="UniProtKB-UniRule"/>
</dbReference>
<evidence type="ECO:0000256" key="1">
    <source>
        <dbReference type="ARBA" id="ARBA00012513"/>
    </source>
</evidence>
<name>A0A4Q1RDG2_9FIRM</name>
<evidence type="ECO:0000313" key="12">
    <source>
        <dbReference type="EMBL" id="RXS72579.1"/>
    </source>
</evidence>
<proteinExistence type="predicted"/>
<evidence type="ECO:0000256" key="9">
    <source>
        <dbReference type="PROSITE-ProRule" id="PRU10141"/>
    </source>
</evidence>
<evidence type="ECO:0000313" key="13">
    <source>
        <dbReference type="Proteomes" id="UP000290106"/>
    </source>
</evidence>
<comment type="catalytic activity">
    <reaction evidence="8">
        <text>L-seryl-[protein] + ATP = O-phospho-L-seryl-[protein] + ADP + H(+)</text>
        <dbReference type="Rhea" id="RHEA:17989"/>
        <dbReference type="Rhea" id="RHEA-COMP:9863"/>
        <dbReference type="Rhea" id="RHEA-COMP:11604"/>
        <dbReference type="ChEBI" id="CHEBI:15378"/>
        <dbReference type="ChEBI" id="CHEBI:29999"/>
        <dbReference type="ChEBI" id="CHEBI:30616"/>
        <dbReference type="ChEBI" id="CHEBI:83421"/>
        <dbReference type="ChEBI" id="CHEBI:456216"/>
        <dbReference type="EC" id="2.7.11.1"/>
    </reaction>
</comment>
<evidence type="ECO:0000256" key="4">
    <source>
        <dbReference type="ARBA" id="ARBA00022741"/>
    </source>
</evidence>
<evidence type="ECO:0000256" key="5">
    <source>
        <dbReference type="ARBA" id="ARBA00022777"/>
    </source>
</evidence>
<dbReference type="PROSITE" id="PS50011">
    <property type="entry name" value="PROTEIN_KINASE_DOM"/>
    <property type="match status" value="1"/>
</dbReference>
<feature type="binding site" evidence="9">
    <location>
        <position position="46"/>
    </location>
    <ligand>
        <name>ATP</name>
        <dbReference type="ChEBI" id="CHEBI:30616"/>
    </ligand>
</feature>